<name>F4RID8_MELLP</name>
<dbReference type="GeneID" id="18933883"/>
<dbReference type="EMBL" id="GL883103">
    <property type="protein sequence ID" value="EGG07684.1"/>
    <property type="molecule type" value="Genomic_DNA"/>
</dbReference>
<accession>F4RID8</accession>
<evidence type="ECO:0000313" key="2">
    <source>
        <dbReference type="EMBL" id="EGG07684.1"/>
    </source>
</evidence>
<keyword evidence="3" id="KW-1185">Reference proteome</keyword>
<feature type="region of interest" description="Disordered" evidence="1">
    <location>
        <begin position="342"/>
        <end position="477"/>
    </location>
</feature>
<protein>
    <submittedName>
        <fullName evidence="2">Uncharacterized protein</fullName>
    </submittedName>
</protein>
<organism evidence="3">
    <name type="scientific">Melampsora larici-populina (strain 98AG31 / pathotype 3-4-7)</name>
    <name type="common">Poplar leaf rust fungus</name>
    <dbReference type="NCBI Taxonomy" id="747676"/>
    <lineage>
        <taxon>Eukaryota</taxon>
        <taxon>Fungi</taxon>
        <taxon>Dikarya</taxon>
        <taxon>Basidiomycota</taxon>
        <taxon>Pucciniomycotina</taxon>
        <taxon>Pucciniomycetes</taxon>
        <taxon>Pucciniales</taxon>
        <taxon>Melampsoraceae</taxon>
        <taxon>Melampsora</taxon>
    </lineage>
</organism>
<evidence type="ECO:0000313" key="3">
    <source>
        <dbReference type="Proteomes" id="UP000001072"/>
    </source>
</evidence>
<feature type="compositionally biased region" description="Polar residues" evidence="1">
    <location>
        <begin position="365"/>
        <end position="393"/>
    </location>
</feature>
<dbReference type="Proteomes" id="UP000001072">
    <property type="component" value="Unassembled WGS sequence"/>
</dbReference>
<dbReference type="AlphaFoldDB" id="F4RID8"/>
<dbReference type="OrthoDB" id="2499072at2759"/>
<dbReference type="KEGG" id="mlr:MELLADRAFT_85569"/>
<dbReference type="HOGENOM" id="CLU_025212_3_1_1"/>
<dbReference type="RefSeq" id="XP_007409016.1">
    <property type="nucleotide sequence ID" value="XM_007408954.1"/>
</dbReference>
<dbReference type="InterPro" id="IPR036910">
    <property type="entry name" value="HMG_box_dom_sf"/>
</dbReference>
<feature type="compositionally biased region" description="Low complexity" evidence="1">
    <location>
        <begin position="431"/>
        <end position="465"/>
    </location>
</feature>
<dbReference type="SUPFAM" id="SSF47095">
    <property type="entry name" value="HMG-box"/>
    <property type="match status" value="1"/>
</dbReference>
<evidence type="ECO:0000256" key="1">
    <source>
        <dbReference type="SAM" id="MobiDB-lite"/>
    </source>
</evidence>
<sequence>MLMAALMGGVPEVVVWNIVGEGAKKGHANPWIRFLAFGLPALKEQLPESGDSAGWKARNKKVSRLWKKLKDDEKDVFRDPYFFALADLPNLSKVPEDLDSTANPEDEGNTSLQHLDESTATPLVHKLTAEEKAKYQPLFDKLVDKEKLHTCHGKPSPTSSVATVQKRSLLELRKAHHAFAVVCQRYQITYYLAGVSCGSAEGWRQVFSNNTSFANWASKDQKIPETLASYIHGQSAAKIVEGSESKLQQPSDERKTRLGRELNRLLNAVYKDENVFPKLENPAADILEKGWPIRIVQKPGSQLSEEALNVGHRRAKGLTVKAWLDDIKNGLFVIEHIPDSELANRSKQQQSKKSKKKSQSTTSQIPSNPQHPDEPTNTANTNSAGIQPSQANKSCMKRKLKALAKGEPAQNKKSKRQKKTRGDSDSDSDSNSDSNSGSDSNSSSDPDSSSDSDSNSSSGSDSNSNATSDHSNDVDMS</sequence>
<dbReference type="VEuPathDB" id="FungiDB:MELLADRAFT_85569"/>
<proteinExistence type="predicted"/>
<dbReference type="InParanoid" id="F4RID8"/>
<gene>
    <name evidence="2" type="ORF">MELLADRAFT_85569</name>
</gene>
<reference evidence="3" key="1">
    <citation type="journal article" date="2011" name="Proc. Natl. Acad. Sci. U.S.A.">
        <title>Obligate biotrophy features unraveled by the genomic analysis of rust fungi.</title>
        <authorList>
            <person name="Duplessis S."/>
            <person name="Cuomo C.A."/>
            <person name="Lin Y.-C."/>
            <person name="Aerts A."/>
            <person name="Tisserant E."/>
            <person name="Veneault-Fourrey C."/>
            <person name="Joly D.L."/>
            <person name="Hacquard S."/>
            <person name="Amselem J."/>
            <person name="Cantarel B.L."/>
            <person name="Chiu R."/>
            <person name="Coutinho P.M."/>
            <person name="Feau N."/>
            <person name="Field M."/>
            <person name="Frey P."/>
            <person name="Gelhaye E."/>
            <person name="Goldberg J."/>
            <person name="Grabherr M.G."/>
            <person name="Kodira C.D."/>
            <person name="Kohler A."/>
            <person name="Kuees U."/>
            <person name="Lindquist E.A."/>
            <person name="Lucas S.M."/>
            <person name="Mago R."/>
            <person name="Mauceli E."/>
            <person name="Morin E."/>
            <person name="Murat C."/>
            <person name="Pangilinan J.L."/>
            <person name="Park R."/>
            <person name="Pearson M."/>
            <person name="Quesneville H."/>
            <person name="Rouhier N."/>
            <person name="Sakthikumar S."/>
            <person name="Salamov A.A."/>
            <person name="Schmutz J."/>
            <person name="Selles B."/>
            <person name="Shapiro H."/>
            <person name="Tanguay P."/>
            <person name="Tuskan G.A."/>
            <person name="Henrissat B."/>
            <person name="Van de Peer Y."/>
            <person name="Rouze P."/>
            <person name="Ellis J.G."/>
            <person name="Dodds P.N."/>
            <person name="Schein J.E."/>
            <person name="Zhong S."/>
            <person name="Hamelin R.C."/>
            <person name="Grigoriev I.V."/>
            <person name="Szabo L.J."/>
            <person name="Martin F."/>
        </authorList>
    </citation>
    <scope>NUCLEOTIDE SEQUENCE [LARGE SCALE GENOMIC DNA]</scope>
    <source>
        <strain evidence="3">98AG31 / pathotype 3-4-7</strain>
    </source>
</reference>